<evidence type="ECO:0000256" key="4">
    <source>
        <dbReference type="SAM" id="MobiDB-lite"/>
    </source>
</evidence>
<comment type="similarity">
    <text evidence="1">Belongs to the universal ribosomal protein uS17 family.</text>
</comment>
<accession>A0A6P4YTW3</accession>
<dbReference type="PANTHER" id="PTHR24088">
    <property type="entry name" value="28S RIBOSOMAL PROTEIN S17, MITOCHONDRIAL"/>
    <property type="match status" value="1"/>
</dbReference>
<dbReference type="SUPFAM" id="SSF50249">
    <property type="entry name" value="Nucleic acid-binding proteins"/>
    <property type="match status" value="1"/>
</dbReference>
<dbReference type="RefSeq" id="XP_019632860.1">
    <property type="nucleotide sequence ID" value="XM_019777301.1"/>
</dbReference>
<reference evidence="6" key="1">
    <citation type="submission" date="2025-08" db="UniProtKB">
        <authorList>
            <consortium name="RefSeq"/>
        </authorList>
    </citation>
    <scope>IDENTIFICATION</scope>
    <source>
        <tissue evidence="6">Gonad</tissue>
    </source>
</reference>
<keyword evidence="3" id="KW-0687">Ribonucleoprotein</keyword>
<keyword evidence="5" id="KW-1185">Reference proteome</keyword>
<dbReference type="GO" id="GO:0032543">
    <property type="term" value="P:mitochondrial translation"/>
    <property type="evidence" value="ECO:0007669"/>
    <property type="project" value="TreeGrafter"/>
</dbReference>
<sequence>MPVGRNWAKLLRSWNPQWVIGRVVGVRMEQVAKVKCVKMVLDPYIVKYFGKPRIFYAYDPEKKCTMGDVVLLKALPEPAPTKPHASTHKISEFVHQVGRIYDPIRGQRCEGTTLLPPDKHKLPKQPTTGRPYSEIPAPDKSPYEKILPDTEYYRNK</sequence>
<evidence type="ECO:0000256" key="3">
    <source>
        <dbReference type="ARBA" id="ARBA00023274"/>
    </source>
</evidence>
<keyword evidence="2" id="KW-0689">Ribosomal protein</keyword>
<dbReference type="OrthoDB" id="274752at2759"/>
<dbReference type="Gene3D" id="2.40.50.140">
    <property type="entry name" value="Nucleic acid-binding proteins"/>
    <property type="match status" value="1"/>
</dbReference>
<dbReference type="GO" id="GO:0003735">
    <property type="term" value="F:structural constituent of ribosome"/>
    <property type="evidence" value="ECO:0007669"/>
    <property type="project" value="InterPro"/>
</dbReference>
<evidence type="ECO:0000313" key="6">
    <source>
        <dbReference type="RefSeq" id="XP_019632860.1"/>
    </source>
</evidence>
<dbReference type="Pfam" id="PF00366">
    <property type="entry name" value="Ribosomal_S17"/>
    <property type="match status" value="1"/>
</dbReference>
<proteinExistence type="inferred from homology"/>
<dbReference type="CDD" id="cd00364">
    <property type="entry name" value="Ribosomal_uS17"/>
    <property type="match status" value="1"/>
</dbReference>
<dbReference type="KEGG" id="bbel:109476366"/>
<dbReference type="InterPro" id="IPR000266">
    <property type="entry name" value="Ribosomal_uS17"/>
</dbReference>
<feature type="compositionally biased region" description="Basic and acidic residues" evidence="4">
    <location>
        <begin position="141"/>
        <end position="156"/>
    </location>
</feature>
<dbReference type="GO" id="GO:0005763">
    <property type="term" value="C:mitochondrial small ribosomal subunit"/>
    <property type="evidence" value="ECO:0007669"/>
    <property type="project" value="InterPro"/>
</dbReference>
<name>A0A6P4YTW3_BRABE</name>
<evidence type="ECO:0000313" key="5">
    <source>
        <dbReference type="Proteomes" id="UP000515135"/>
    </source>
</evidence>
<gene>
    <name evidence="6" type="primary">LOC109476366</name>
</gene>
<evidence type="ECO:0000256" key="1">
    <source>
        <dbReference type="ARBA" id="ARBA00010254"/>
    </source>
</evidence>
<feature type="region of interest" description="Disordered" evidence="4">
    <location>
        <begin position="112"/>
        <end position="156"/>
    </location>
</feature>
<dbReference type="GeneID" id="109476366"/>
<dbReference type="PANTHER" id="PTHR24088:SF0">
    <property type="entry name" value="SMALL RIBOSOMAL SUBUNIT PROTEIN US17M"/>
    <property type="match status" value="1"/>
</dbReference>
<protein>
    <submittedName>
        <fullName evidence="6">28S ribosomal protein S17, mitochondrial-like</fullName>
    </submittedName>
</protein>
<dbReference type="Proteomes" id="UP000515135">
    <property type="component" value="Unplaced"/>
</dbReference>
<dbReference type="InterPro" id="IPR012340">
    <property type="entry name" value="NA-bd_OB-fold"/>
</dbReference>
<evidence type="ECO:0000256" key="2">
    <source>
        <dbReference type="ARBA" id="ARBA00022980"/>
    </source>
</evidence>
<dbReference type="InterPro" id="IPR039193">
    <property type="entry name" value="Ribosomal_uS17m_metazoa"/>
</dbReference>
<organism evidence="5 6">
    <name type="scientific">Branchiostoma belcheri</name>
    <name type="common">Amphioxus</name>
    <dbReference type="NCBI Taxonomy" id="7741"/>
    <lineage>
        <taxon>Eukaryota</taxon>
        <taxon>Metazoa</taxon>
        <taxon>Chordata</taxon>
        <taxon>Cephalochordata</taxon>
        <taxon>Leptocardii</taxon>
        <taxon>Amphioxiformes</taxon>
        <taxon>Branchiostomatidae</taxon>
        <taxon>Branchiostoma</taxon>
    </lineage>
</organism>
<dbReference type="AlphaFoldDB" id="A0A6P4YTW3"/>